<organism evidence="1 2">
    <name type="scientific">Eiseniibacteriota bacterium</name>
    <dbReference type="NCBI Taxonomy" id="2212470"/>
    <lineage>
        <taxon>Bacteria</taxon>
        <taxon>Candidatus Eiseniibacteriota</taxon>
    </lineage>
</organism>
<proteinExistence type="predicted"/>
<keyword evidence="1" id="KW-0489">Methyltransferase</keyword>
<dbReference type="PANTHER" id="PTHR43861">
    <property type="entry name" value="TRANS-ACONITATE 2-METHYLTRANSFERASE-RELATED"/>
    <property type="match status" value="1"/>
</dbReference>
<comment type="caution">
    <text evidence="1">The sequence shown here is derived from an EMBL/GenBank/DDBJ whole genome shotgun (WGS) entry which is preliminary data.</text>
</comment>
<name>A0A538TWM7_UNCEI</name>
<dbReference type="Gene3D" id="3.40.50.150">
    <property type="entry name" value="Vaccinia Virus protein VP39"/>
    <property type="match status" value="1"/>
</dbReference>
<dbReference type="AlphaFoldDB" id="A0A538TWM7"/>
<dbReference type="CDD" id="cd02440">
    <property type="entry name" value="AdoMet_MTases"/>
    <property type="match status" value="1"/>
</dbReference>
<dbReference type="GO" id="GO:0008168">
    <property type="term" value="F:methyltransferase activity"/>
    <property type="evidence" value="ECO:0007669"/>
    <property type="project" value="UniProtKB-KW"/>
</dbReference>
<dbReference type="SUPFAM" id="SSF53335">
    <property type="entry name" value="S-adenosyl-L-methionine-dependent methyltransferases"/>
    <property type="match status" value="1"/>
</dbReference>
<dbReference type="EMBL" id="VBPA01000419">
    <property type="protein sequence ID" value="TMQ68032.1"/>
    <property type="molecule type" value="Genomic_DNA"/>
</dbReference>
<accession>A0A538TWM7</accession>
<gene>
    <name evidence="1" type="ORF">E6K80_14645</name>
</gene>
<protein>
    <submittedName>
        <fullName evidence="1">Class I SAM-dependent methyltransferase</fullName>
    </submittedName>
</protein>
<dbReference type="GO" id="GO:0032259">
    <property type="term" value="P:methylation"/>
    <property type="evidence" value="ECO:0007669"/>
    <property type="project" value="UniProtKB-KW"/>
</dbReference>
<evidence type="ECO:0000313" key="2">
    <source>
        <dbReference type="Proteomes" id="UP000319836"/>
    </source>
</evidence>
<dbReference type="Proteomes" id="UP000319836">
    <property type="component" value="Unassembled WGS sequence"/>
</dbReference>
<evidence type="ECO:0000313" key="1">
    <source>
        <dbReference type="EMBL" id="TMQ68032.1"/>
    </source>
</evidence>
<dbReference type="Pfam" id="PF13489">
    <property type="entry name" value="Methyltransf_23"/>
    <property type="match status" value="1"/>
</dbReference>
<reference evidence="1 2" key="1">
    <citation type="journal article" date="2019" name="Nat. Microbiol.">
        <title>Mediterranean grassland soil C-N compound turnover is dependent on rainfall and depth, and is mediated by genomically divergent microorganisms.</title>
        <authorList>
            <person name="Diamond S."/>
            <person name="Andeer P.F."/>
            <person name="Li Z."/>
            <person name="Crits-Christoph A."/>
            <person name="Burstein D."/>
            <person name="Anantharaman K."/>
            <person name="Lane K.R."/>
            <person name="Thomas B.C."/>
            <person name="Pan C."/>
            <person name="Northen T.R."/>
            <person name="Banfield J.F."/>
        </authorList>
    </citation>
    <scope>NUCLEOTIDE SEQUENCE [LARGE SCALE GENOMIC DNA]</scope>
    <source>
        <strain evidence="1">WS_10</strain>
    </source>
</reference>
<dbReference type="InterPro" id="IPR029063">
    <property type="entry name" value="SAM-dependent_MTases_sf"/>
</dbReference>
<keyword evidence="1" id="KW-0808">Transferase</keyword>
<sequence length="256" mass="28418">MDSDPPLPLRSMIALEPLDIPAIETELFLRETLPPAPARVLEVGPGDGRLSARLTRGGWTVTALDHSEPAVAAARARGVEAVCADFLEYRGGPFDVVAFTRSLHHMPLEAALERAEALLAPNGLLITEEFAYERADSATTAYLEREFEEFRARGYLTSSAASDRDGDPLERWLRHFRDEHQVHEGAALAKAVAWRFDLVRAERAPYLYRLLAAELDGQQNALQALSGIIDLEEQLISLGTIQPIGFRLVARRRRPD</sequence>